<accession>A0A6J4UX92</accession>
<proteinExistence type="predicted"/>
<dbReference type="EMBL" id="CADCWL010000083">
    <property type="protein sequence ID" value="CAA9562378.1"/>
    <property type="molecule type" value="Genomic_DNA"/>
</dbReference>
<name>A0A6J4UX92_9BACT</name>
<dbReference type="AlphaFoldDB" id="A0A6J4UX92"/>
<protein>
    <submittedName>
        <fullName evidence="1">Uncharacterized protein</fullName>
    </submittedName>
</protein>
<reference evidence="1" key="1">
    <citation type="submission" date="2020-02" db="EMBL/GenBank/DDBJ databases">
        <authorList>
            <person name="Meier V. D."/>
        </authorList>
    </citation>
    <scope>NUCLEOTIDE SEQUENCE</scope>
    <source>
        <strain evidence="1">AVDCRST_MAG19</strain>
    </source>
</reference>
<organism evidence="1">
    <name type="scientific">uncultured Thermomicrobiales bacterium</name>
    <dbReference type="NCBI Taxonomy" id="1645740"/>
    <lineage>
        <taxon>Bacteria</taxon>
        <taxon>Pseudomonadati</taxon>
        <taxon>Thermomicrobiota</taxon>
        <taxon>Thermomicrobia</taxon>
        <taxon>Thermomicrobiales</taxon>
        <taxon>environmental samples</taxon>
    </lineage>
</organism>
<sequence length="59" mass="6010">MPEVAMRGGAFRDDARQGGAILPPRAPVAATAVAVGAILVRSKVKGFPGPDARIVRIGT</sequence>
<evidence type="ECO:0000313" key="1">
    <source>
        <dbReference type="EMBL" id="CAA9562378.1"/>
    </source>
</evidence>
<gene>
    <name evidence="1" type="ORF">AVDCRST_MAG19-1921</name>
</gene>